<feature type="region of interest" description="Disordered" evidence="1">
    <location>
        <begin position="1"/>
        <end position="66"/>
    </location>
</feature>
<dbReference type="Proteomes" id="UP000799423">
    <property type="component" value="Unassembled WGS sequence"/>
</dbReference>
<sequence>MNTRFNDHVLQQTRQEQDTPADSSSHRDSFHAMSPSEASTTDSDEQTAASERCDSPQLQHRRDSALAPLEEPSDCIIGHVTLSGKFMCSHTDCDDLRFGRQADFKRHYENVHAKMVVEYFCPKTGCVRSRNPVGKTSKGRSFKGRKDKMEEHVRTVHGVSGLKRKKGNISESEETSNIRRRVELG</sequence>
<evidence type="ECO:0000256" key="1">
    <source>
        <dbReference type="SAM" id="MobiDB-lite"/>
    </source>
</evidence>
<proteinExistence type="predicted"/>
<organism evidence="2 3">
    <name type="scientific">Plenodomus tracheiphilus IPT5</name>
    <dbReference type="NCBI Taxonomy" id="1408161"/>
    <lineage>
        <taxon>Eukaryota</taxon>
        <taxon>Fungi</taxon>
        <taxon>Dikarya</taxon>
        <taxon>Ascomycota</taxon>
        <taxon>Pezizomycotina</taxon>
        <taxon>Dothideomycetes</taxon>
        <taxon>Pleosporomycetidae</taxon>
        <taxon>Pleosporales</taxon>
        <taxon>Pleosporineae</taxon>
        <taxon>Leptosphaeriaceae</taxon>
        <taxon>Plenodomus</taxon>
    </lineage>
</organism>
<accession>A0A6A7ASR8</accession>
<dbReference type="OrthoDB" id="2687452at2759"/>
<evidence type="ECO:0008006" key="4">
    <source>
        <dbReference type="Google" id="ProtNLM"/>
    </source>
</evidence>
<reference evidence="2" key="1">
    <citation type="submission" date="2020-01" db="EMBL/GenBank/DDBJ databases">
        <authorList>
            <consortium name="DOE Joint Genome Institute"/>
            <person name="Haridas S."/>
            <person name="Albert R."/>
            <person name="Binder M."/>
            <person name="Bloem J."/>
            <person name="Labutti K."/>
            <person name="Salamov A."/>
            <person name="Andreopoulos B."/>
            <person name="Baker S.E."/>
            <person name="Barry K."/>
            <person name="Bills G."/>
            <person name="Bluhm B.H."/>
            <person name="Cannon C."/>
            <person name="Castanera R."/>
            <person name="Culley D.E."/>
            <person name="Daum C."/>
            <person name="Ezra D."/>
            <person name="Gonzalez J.B."/>
            <person name="Henrissat B."/>
            <person name="Kuo A."/>
            <person name="Liang C."/>
            <person name="Lipzen A."/>
            <person name="Lutzoni F."/>
            <person name="Magnuson J."/>
            <person name="Mondo S."/>
            <person name="Nolan M."/>
            <person name="Ohm R."/>
            <person name="Pangilinan J."/>
            <person name="Park H.-J."/>
            <person name="Ramirez L."/>
            <person name="Alfaro M."/>
            <person name="Sun H."/>
            <person name="Tritt A."/>
            <person name="Yoshinaga Y."/>
            <person name="Zwiers L.-H."/>
            <person name="Turgeon B.G."/>
            <person name="Goodwin S.B."/>
            <person name="Spatafora J.W."/>
            <person name="Crous P.W."/>
            <person name="Grigoriev I.V."/>
        </authorList>
    </citation>
    <scope>NUCLEOTIDE SEQUENCE</scope>
    <source>
        <strain evidence="2">IPT5</strain>
    </source>
</reference>
<dbReference type="AlphaFoldDB" id="A0A6A7ASR8"/>
<feature type="compositionally biased region" description="Polar residues" evidence="1">
    <location>
        <begin position="1"/>
        <end position="23"/>
    </location>
</feature>
<feature type="region of interest" description="Disordered" evidence="1">
    <location>
        <begin position="166"/>
        <end position="185"/>
    </location>
</feature>
<evidence type="ECO:0000313" key="2">
    <source>
        <dbReference type="EMBL" id="KAF2845417.1"/>
    </source>
</evidence>
<feature type="compositionally biased region" description="Polar residues" evidence="1">
    <location>
        <begin position="36"/>
        <end position="49"/>
    </location>
</feature>
<dbReference type="EMBL" id="MU006347">
    <property type="protein sequence ID" value="KAF2845417.1"/>
    <property type="molecule type" value="Genomic_DNA"/>
</dbReference>
<evidence type="ECO:0000313" key="3">
    <source>
        <dbReference type="Proteomes" id="UP000799423"/>
    </source>
</evidence>
<name>A0A6A7ASR8_9PLEO</name>
<gene>
    <name evidence="2" type="ORF">T440DRAFT_276682</name>
</gene>
<protein>
    <recommendedName>
        <fullName evidence="4">C2H2-type domain-containing protein</fullName>
    </recommendedName>
</protein>
<feature type="compositionally biased region" description="Basic and acidic residues" evidence="1">
    <location>
        <begin position="176"/>
        <end position="185"/>
    </location>
</feature>
<keyword evidence="3" id="KW-1185">Reference proteome</keyword>